<dbReference type="Pfam" id="PF13488">
    <property type="entry name" value="Gly-zipper_Omp"/>
    <property type="match status" value="1"/>
</dbReference>
<evidence type="ECO:0000259" key="2">
    <source>
        <dbReference type="Pfam" id="PF13488"/>
    </source>
</evidence>
<keyword evidence="1" id="KW-0472">Membrane</keyword>
<feature type="domain" description="Glycine zipper" evidence="2">
    <location>
        <begin position="30"/>
        <end position="76"/>
    </location>
</feature>
<dbReference type="EMBL" id="CP001100">
    <property type="protein sequence ID" value="ACF13219.1"/>
    <property type="molecule type" value="Genomic_DNA"/>
</dbReference>
<organism evidence="3 4">
    <name type="scientific">Chloroherpeton thalassium (strain ATCC 35110 / GB-78)</name>
    <dbReference type="NCBI Taxonomy" id="517418"/>
    <lineage>
        <taxon>Bacteria</taxon>
        <taxon>Pseudomonadati</taxon>
        <taxon>Chlorobiota</taxon>
        <taxon>Chlorobiia</taxon>
        <taxon>Chlorobiales</taxon>
        <taxon>Chloroherpetonaceae</taxon>
        <taxon>Chloroherpeton</taxon>
    </lineage>
</organism>
<feature type="transmembrane region" description="Helical" evidence="1">
    <location>
        <begin position="51"/>
        <end position="70"/>
    </location>
</feature>
<dbReference type="KEGG" id="cts:Ctha_0750"/>
<proteinExistence type="predicted"/>
<keyword evidence="1" id="KW-0812">Transmembrane</keyword>
<sequence length="107" mass="11120">MIDLESIFKKKEEDNDGVAKTIVTGMGIIGGSGGCSLIGAAFGFLAGPMGAVVGAIPGAVIGGLVGGFVGNKVGEQVDKNESKKRVAEQYQWLQPGEELIIEERIKK</sequence>
<evidence type="ECO:0000313" key="4">
    <source>
        <dbReference type="Proteomes" id="UP000001208"/>
    </source>
</evidence>
<accession>B3QWA6</accession>
<feature type="transmembrane region" description="Helical" evidence="1">
    <location>
        <begin position="21"/>
        <end position="45"/>
    </location>
</feature>
<gene>
    <name evidence="3" type="ordered locus">Ctha_0750</name>
</gene>
<evidence type="ECO:0000313" key="3">
    <source>
        <dbReference type="EMBL" id="ACF13219.1"/>
    </source>
</evidence>
<dbReference type="RefSeq" id="WP_012499303.1">
    <property type="nucleotide sequence ID" value="NC_011026.1"/>
</dbReference>
<dbReference type="HOGENOM" id="CLU_2205345_0_0_10"/>
<dbReference type="AlphaFoldDB" id="B3QWA6"/>
<keyword evidence="4" id="KW-1185">Reference proteome</keyword>
<keyword evidence="1" id="KW-1133">Transmembrane helix</keyword>
<protein>
    <recommendedName>
        <fullName evidence="2">Glycine zipper domain-containing protein</fullName>
    </recommendedName>
</protein>
<name>B3QWA6_CHLT3</name>
<dbReference type="InterPro" id="IPR039567">
    <property type="entry name" value="Gly-zipper"/>
</dbReference>
<reference evidence="3 4" key="1">
    <citation type="submission" date="2008-06" db="EMBL/GenBank/DDBJ databases">
        <title>Complete sequence of Chloroherpeton thalassium ATCC 35110.</title>
        <authorList>
            <consortium name="US DOE Joint Genome Institute"/>
            <person name="Lucas S."/>
            <person name="Copeland A."/>
            <person name="Lapidus A."/>
            <person name="Glavina del Rio T."/>
            <person name="Dalin E."/>
            <person name="Tice H."/>
            <person name="Bruce D."/>
            <person name="Goodwin L."/>
            <person name="Pitluck S."/>
            <person name="Schmutz J."/>
            <person name="Larimer F."/>
            <person name="Land M."/>
            <person name="Hauser L."/>
            <person name="Kyrpides N."/>
            <person name="Mikhailova N."/>
            <person name="Liu Z."/>
            <person name="Li T."/>
            <person name="Zhao F."/>
            <person name="Overmann J."/>
            <person name="Bryant D.A."/>
            <person name="Richardson P."/>
        </authorList>
    </citation>
    <scope>NUCLEOTIDE SEQUENCE [LARGE SCALE GENOMIC DNA]</scope>
    <source>
        <strain evidence="4">ATCC 35110 / GB-78</strain>
    </source>
</reference>
<dbReference type="Proteomes" id="UP000001208">
    <property type="component" value="Chromosome"/>
</dbReference>
<evidence type="ECO:0000256" key="1">
    <source>
        <dbReference type="SAM" id="Phobius"/>
    </source>
</evidence>